<keyword evidence="5" id="KW-0255">Endonuclease</keyword>
<dbReference type="FunFam" id="3.30.70.270:FF:000026">
    <property type="entry name" value="Transposon Ty3-G Gag-Pol polyprotein"/>
    <property type="match status" value="1"/>
</dbReference>
<dbReference type="PROSITE" id="PS50175">
    <property type="entry name" value="ASP_PROT_RETROV"/>
    <property type="match status" value="1"/>
</dbReference>
<evidence type="ECO:0000259" key="10">
    <source>
        <dbReference type="PROSITE" id="PS50878"/>
    </source>
</evidence>
<dbReference type="GO" id="GO:0003676">
    <property type="term" value="F:nucleic acid binding"/>
    <property type="evidence" value="ECO:0007669"/>
    <property type="project" value="InterPro"/>
</dbReference>
<evidence type="ECO:0000313" key="13">
    <source>
        <dbReference type="Proteomes" id="UP000215902"/>
    </source>
</evidence>
<accession>A0A267DJJ7</accession>
<keyword evidence="2" id="KW-0808">Transferase</keyword>
<keyword evidence="6" id="KW-0378">Hydrolase</keyword>
<dbReference type="Pfam" id="PF17917">
    <property type="entry name" value="RT_RNaseH"/>
    <property type="match status" value="1"/>
</dbReference>
<gene>
    <name evidence="12" type="ORF">BOX15_Mlig013946g3</name>
</gene>
<keyword evidence="4" id="KW-0540">Nuclease</keyword>
<dbReference type="InterPro" id="IPR000477">
    <property type="entry name" value="RT_dom"/>
</dbReference>
<protein>
    <recommendedName>
        <fullName evidence="1">RNA-directed DNA polymerase</fullName>
        <ecNumber evidence="1">2.7.7.49</ecNumber>
    </recommendedName>
</protein>
<name>A0A267DJJ7_9PLAT</name>
<dbReference type="CDD" id="cd09274">
    <property type="entry name" value="RNase_HI_RT_Ty3"/>
    <property type="match status" value="1"/>
</dbReference>
<dbReference type="FunFam" id="3.30.420.10:FF:000032">
    <property type="entry name" value="Retrovirus-related Pol polyprotein from transposon 297-like Protein"/>
    <property type="match status" value="1"/>
</dbReference>
<evidence type="ECO:0000256" key="1">
    <source>
        <dbReference type="ARBA" id="ARBA00012493"/>
    </source>
</evidence>
<dbReference type="PROSITE" id="PS50878">
    <property type="entry name" value="RT_POL"/>
    <property type="match status" value="1"/>
</dbReference>
<dbReference type="Gene3D" id="1.10.340.70">
    <property type="match status" value="1"/>
</dbReference>
<feature type="domain" description="Reverse transcriptase" evidence="10">
    <location>
        <begin position="372"/>
        <end position="551"/>
    </location>
</feature>
<dbReference type="InterPro" id="IPR021109">
    <property type="entry name" value="Peptidase_aspartic_dom_sf"/>
</dbReference>
<dbReference type="SUPFAM" id="SSF53098">
    <property type="entry name" value="Ribonuclease H-like"/>
    <property type="match status" value="1"/>
</dbReference>
<dbReference type="FunFam" id="3.10.20.370:FF:000001">
    <property type="entry name" value="Retrovirus-related Pol polyprotein from transposon 17.6-like protein"/>
    <property type="match status" value="1"/>
</dbReference>
<dbReference type="GO" id="GO:0004519">
    <property type="term" value="F:endonuclease activity"/>
    <property type="evidence" value="ECO:0007669"/>
    <property type="project" value="UniProtKB-KW"/>
</dbReference>
<evidence type="ECO:0000256" key="5">
    <source>
        <dbReference type="ARBA" id="ARBA00022759"/>
    </source>
</evidence>
<dbReference type="GO" id="GO:0003964">
    <property type="term" value="F:RNA-directed DNA polymerase activity"/>
    <property type="evidence" value="ECO:0007669"/>
    <property type="project" value="UniProtKB-KW"/>
</dbReference>
<comment type="caution">
    <text evidence="12">The sequence shown here is derived from an EMBL/GenBank/DDBJ whole genome shotgun (WGS) entry which is preliminary data.</text>
</comment>
<dbReference type="Gene3D" id="2.40.70.10">
    <property type="entry name" value="Acid Proteases"/>
    <property type="match status" value="1"/>
</dbReference>
<reference evidence="12 13" key="1">
    <citation type="submission" date="2017-06" db="EMBL/GenBank/DDBJ databases">
        <title>A platform for efficient transgenesis in Macrostomum lignano, a flatworm model organism for stem cell research.</title>
        <authorList>
            <person name="Berezikov E."/>
        </authorList>
    </citation>
    <scope>NUCLEOTIDE SEQUENCE [LARGE SCALE GENOMIC DNA]</scope>
    <source>
        <strain evidence="12">DV1</strain>
        <tissue evidence="12">Whole organism</tissue>
    </source>
</reference>
<dbReference type="SUPFAM" id="SSF56672">
    <property type="entry name" value="DNA/RNA polymerases"/>
    <property type="match status" value="1"/>
</dbReference>
<dbReference type="InterPro" id="IPR041588">
    <property type="entry name" value="Integrase_H2C2"/>
</dbReference>
<dbReference type="Pfam" id="PF22938">
    <property type="entry name" value="Integrase_p58_C"/>
    <property type="match status" value="1"/>
</dbReference>
<dbReference type="GO" id="GO:0015074">
    <property type="term" value="P:DNA integration"/>
    <property type="evidence" value="ECO:0007669"/>
    <property type="project" value="InterPro"/>
</dbReference>
<dbReference type="Gene3D" id="3.30.420.10">
    <property type="entry name" value="Ribonuclease H-like superfamily/Ribonuclease H"/>
    <property type="match status" value="1"/>
</dbReference>
<feature type="domain" description="Peptidase A2" evidence="9">
    <location>
        <begin position="68"/>
        <end position="148"/>
    </location>
</feature>
<dbReference type="PANTHER" id="PTHR37984">
    <property type="entry name" value="PROTEIN CBG26694"/>
    <property type="match status" value="1"/>
</dbReference>
<dbReference type="CDD" id="cd00303">
    <property type="entry name" value="retropepsin_like"/>
    <property type="match status" value="1"/>
</dbReference>
<dbReference type="Pfam" id="PF00078">
    <property type="entry name" value="RVT_1"/>
    <property type="match status" value="1"/>
</dbReference>
<keyword evidence="13" id="KW-1185">Reference proteome</keyword>
<dbReference type="Proteomes" id="UP000215902">
    <property type="component" value="Unassembled WGS sequence"/>
</dbReference>
<evidence type="ECO:0000256" key="3">
    <source>
        <dbReference type="ARBA" id="ARBA00022695"/>
    </source>
</evidence>
<evidence type="ECO:0000256" key="8">
    <source>
        <dbReference type="SAM" id="MobiDB-lite"/>
    </source>
</evidence>
<proteinExistence type="predicted"/>
<dbReference type="Gene3D" id="3.10.20.370">
    <property type="match status" value="1"/>
</dbReference>
<dbReference type="GO" id="GO:0004190">
    <property type="term" value="F:aspartic-type endopeptidase activity"/>
    <property type="evidence" value="ECO:0007669"/>
    <property type="project" value="InterPro"/>
</dbReference>
<evidence type="ECO:0000256" key="7">
    <source>
        <dbReference type="ARBA" id="ARBA00022918"/>
    </source>
</evidence>
<dbReference type="EC" id="2.7.7.49" evidence="1"/>
<dbReference type="SUPFAM" id="SSF50630">
    <property type="entry name" value="Acid proteases"/>
    <property type="match status" value="1"/>
</dbReference>
<dbReference type="CDD" id="cd01647">
    <property type="entry name" value="RT_LTR"/>
    <property type="match status" value="1"/>
</dbReference>
<dbReference type="InterPro" id="IPR054465">
    <property type="entry name" value="Integrase_p58-like_C"/>
</dbReference>
<dbReference type="PROSITE" id="PS50994">
    <property type="entry name" value="INTEGRASE"/>
    <property type="match status" value="1"/>
</dbReference>
<dbReference type="InterPro" id="IPR001584">
    <property type="entry name" value="Integrase_cat-core"/>
</dbReference>
<dbReference type="InterPro" id="IPR036397">
    <property type="entry name" value="RNaseH_sf"/>
</dbReference>
<dbReference type="InterPro" id="IPR001995">
    <property type="entry name" value="Peptidase_A2_cat"/>
</dbReference>
<feature type="region of interest" description="Disordered" evidence="8">
    <location>
        <begin position="1182"/>
        <end position="1248"/>
    </location>
</feature>
<dbReference type="InterPro" id="IPR041373">
    <property type="entry name" value="RT_RNaseH"/>
</dbReference>
<dbReference type="EMBL" id="NIVC01003859">
    <property type="protein sequence ID" value="PAA49498.1"/>
    <property type="molecule type" value="Genomic_DNA"/>
</dbReference>
<dbReference type="Pfam" id="PF17921">
    <property type="entry name" value="Integrase_H2C2"/>
    <property type="match status" value="1"/>
</dbReference>
<dbReference type="Gene3D" id="3.10.10.10">
    <property type="entry name" value="HIV Type 1 Reverse Transcriptase, subunit A, domain 1"/>
    <property type="match status" value="1"/>
</dbReference>
<dbReference type="Pfam" id="PF00665">
    <property type="entry name" value="rve"/>
    <property type="match status" value="1"/>
</dbReference>
<keyword evidence="7" id="KW-0695">RNA-directed DNA polymerase</keyword>
<evidence type="ECO:0000313" key="12">
    <source>
        <dbReference type="EMBL" id="PAA49498.1"/>
    </source>
</evidence>
<organism evidence="12 13">
    <name type="scientific">Macrostomum lignano</name>
    <dbReference type="NCBI Taxonomy" id="282301"/>
    <lineage>
        <taxon>Eukaryota</taxon>
        <taxon>Metazoa</taxon>
        <taxon>Spiralia</taxon>
        <taxon>Lophotrochozoa</taxon>
        <taxon>Platyhelminthes</taxon>
        <taxon>Rhabditophora</taxon>
        <taxon>Macrostomorpha</taxon>
        <taxon>Macrostomida</taxon>
        <taxon>Macrostomidae</taxon>
        <taxon>Macrostomum</taxon>
    </lineage>
</organism>
<dbReference type="OrthoDB" id="6273764at2759"/>
<dbReference type="Pfam" id="PF13650">
    <property type="entry name" value="Asp_protease_2"/>
    <property type="match status" value="1"/>
</dbReference>
<evidence type="ECO:0000259" key="11">
    <source>
        <dbReference type="PROSITE" id="PS50994"/>
    </source>
</evidence>
<dbReference type="InterPro" id="IPR050951">
    <property type="entry name" value="Retrovirus_Pol_polyprotein"/>
</dbReference>
<feature type="domain" description="Integrase catalytic" evidence="11">
    <location>
        <begin position="903"/>
        <end position="1062"/>
    </location>
</feature>
<evidence type="ECO:0000256" key="2">
    <source>
        <dbReference type="ARBA" id="ARBA00022679"/>
    </source>
</evidence>
<dbReference type="InterPro" id="IPR012337">
    <property type="entry name" value="RNaseH-like_sf"/>
</dbReference>
<dbReference type="GO" id="GO:0006508">
    <property type="term" value="P:proteolysis"/>
    <property type="evidence" value="ECO:0007669"/>
    <property type="project" value="InterPro"/>
</dbReference>
<evidence type="ECO:0000259" key="9">
    <source>
        <dbReference type="PROSITE" id="PS50175"/>
    </source>
</evidence>
<dbReference type="InterPro" id="IPR043502">
    <property type="entry name" value="DNA/RNA_pol_sf"/>
</dbReference>
<dbReference type="PANTHER" id="PTHR37984:SF5">
    <property type="entry name" value="PROTEIN NYNRIN-LIKE"/>
    <property type="match status" value="1"/>
</dbReference>
<dbReference type="STRING" id="282301.A0A267DJJ7"/>
<dbReference type="InterPro" id="IPR043128">
    <property type="entry name" value="Rev_trsase/Diguanyl_cyclase"/>
</dbReference>
<sequence>MSAARETAGSDHLPQVLWAGAQGLCLPIEGSGKLLRVGATGAGPTPTPRSNPVLHAIFIPGEANGKPCRWLLDTGAQTSLISDVALRELDGRCELKPADVRPVSVDGSVLELLGSVSITVRLSHQLRRQMDVLVVRGIRPNFILGMDFVSKAARSQFSIDQGAKTVAFDGEAVPFSDCDSKQDGPLSCCLVPTVIIARVQGAVVVPPRSVKVVDVTTETKQAHGIFEPSQEFIDRIGVLPGRVFAVSSESGKIPVQVCNLSCSPVTLFSNQSIGTFESAEVIDEDEDVHEWRGPADQFNINPELPEEDSNRLAMLLRAFADVVSVHEFDVGTSSAAQHKIELDDGARPIRQRPRRVPHAFRRQVDEKLEQMRQHGVIEPSTSPWASNLIIVRKKNNDIRVCVDWRALNNLTVKDAHPLPHLHQALDSLAGCSWFSTIDMRQGFLQVEVREEDRPLTAFYTPSGLMQFRKMGFGMCNAPATYQRMMELIMTGLSWEEVIAYIDDLIIFNRDFENHVQSLSKVLHRLRSAKLKLNPGKSFFAYRSVTYLGHQVSESGIAPAAEKVEAIRRMPEPQSEEDVRRIIGMLSFYRRFVPNFSDIAKPLHHLAQKGAGGGFVWTSEHAAVLNKLKDALTQAPVLQLPDFSRPIVISCDSSAVALGAVLSQERDGQELPVAYASRTLSKAERNYSTTDRELLAIVWSLKQFRMYLSNSCKIQVFTDHKPITGLLNAKEPTGRLARWLQLIQEFPLEILYRPGKENIVPDTLSRAAAVQFQIANLPDEQDQDQVLHAVRHAMLQPNFQVPAAVSASVLKLLPCLTLSPDGALLHNGLPVIPQHMRAELLQQAHDRPSAGHLGQRRVLRALRERSWWPDMREDVRDWVRSCLVCQRRKGAPKRARAELVRQPLPAKPWAVMQLDIKGPLPVTESGKRYIICFVDPFSKWVEAAALSQIDATTVAEALVTCVVLRHGVPGVVHSDQGRQFEAEVFKQTCALLGAEKSRTSPFHPSGNGNVERFNRTLGNMLSAFCSENQASWDALLPYVVWAYSSSEHSSTGESPFKVLRGIEPRLPVDLALGGQRDQPQDCADLQARIRRGFQVVRAHLHTAQKSQHEFYNLGAETTDFKTGDRVMLTHHAMKRGQCKSLSSRWSGPFIVLKKVSPVNYRLQAVNGRRRLLVHHDRLKRFIDRPNLSGRPPAKPATEDDCQSVEDAAGQLAGPDAWEPLRNLDAAEPGNTVRRSGRQRRRPDFYTATC</sequence>
<dbReference type="FunFam" id="1.10.340.70:FF:000001">
    <property type="entry name" value="Retrovirus-related Pol polyprotein from transposon gypsy-like Protein"/>
    <property type="match status" value="1"/>
</dbReference>
<evidence type="ECO:0000256" key="4">
    <source>
        <dbReference type="ARBA" id="ARBA00022722"/>
    </source>
</evidence>
<dbReference type="Gene3D" id="3.30.70.270">
    <property type="match status" value="2"/>
</dbReference>
<keyword evidence="3" id="KW-0548">Nucleotidyltransferase</keyword>
<dbReference type="AlphaFoldDB" id="A0A267DJJ7"/>
<evidence type="ECO:0000256" key="6">
    <source>
        <dbReference type="ARBA" id="ARBA00022801"/>
    </source>
</evidence>